<evidence type="ECO:0008006" key="3">
    <source>
        <dbReference type="Google" id="ProtNLM"/>
    </source>
</evidence>
<evidence type="ECO:0000313" key="1">
    <source>
        <dbReference type="EMBL" id="PSR20353.1"/>
    </source>
</evidence>
<comment type="caution">
    <text evidence="1">The sequence shown here is derived from an EMBL/GenBank/DDBJ whole genome shotgun (WGS) entry which is preliminary data.</text>
</comment>
<sequence>MARRCVFCGASGPMTREHVWPDWLSRTGFPNEPTVIESGPLNRLPSEFGPMRPLSTTVKAVCDKCNNGWMSRLEKELRHLYGR</sequence>
<protein>
    <recommendedName>
        <fullName evidence="3">HNH endonuclease 5 domain-containing protein</fullName>
    </recommendedName>
</protein>
<reference evidence="1 2" key="1">
    <citation type="journal article" date="2014" name="BMC Genomics">
        <title>Comparison of environmental and isolate Sulfobacillus genomes reveals diverse carbon, sulfur, nitrogen, and hydrogen metabolisms.</title>
        <authorList>
            <person name="Justice N.B."/>
            <person name="Norman A."/>
            <person name="Brown C.T."/>
            <person name="Singh A."/>
            <person name="Thomas B.C."/>
            <person name="Banfield J.F."/>
        </authorList>
    </citation>
    <scope>NUCLEOTIDE SEQUENCE [LARGE SCALE GENOMIC DNA]</scope>
    <source>
        <strain evidence="1">AMDSBA3</strain>
    </source>
</reference>
<evidence type="ECO:0000313" key="2">
    <source>
        <dbReference type="Proteomes" id="UP000241848"/>
    </source>
</evidence>
<dbReference type="AlphaFoldDB" id="A0A2T2WDP7"/>
<name>A0A2T2WDP7_9FIRM</name>
<gene>
    <name evidence="1" type="ORF">C7B45_15330</name>
</gene>
<proteinExistence type="predicted"/>
<organism evidence="1 2">
    <name type="scientific">Sulfobacillus acidophilus</name>
    <dbReference type="NCBI Taxonomy" id="53633"/>
    <lineage>
        <taxon>Bacteria</taxon>
        <taxon>Bacillati</taxon>
        <taxon>Bacillota</taxon>
        <taxon>Clostridia</taxon>
        <taxon>Eubacteriales</taxon>
        <taxon>Clostridiales Family XVII. Incertae Sedis</taxon>
        <taxon>Sulfobacillus</taxon>
    </lineage>
</organism>
<accession>A0A2T2WDP7</accession>
<dbReference type="Proteomes" id="UP000241848">
    <property type="component" value="Unassembled WGS sequence"/>
</dbReference>
<dbReference type="EMBL" id="PXYV01000067">
    <property type="protein sequence ID" value="PSR20353.1"/>
    <property type="molecule type" value="Genomic_DNA"/>
</dbReference>